<comment type="caution">
    <text evidence="6">The sequence shown here is derived from an EMBL/GenBank/DDBJ whole genome shotgun (WGS) entry which is preliminary data.</text>
</comment>
<dbReference type="Pfam" id="PF02590">
    <property type="entry name" value="SPOUT_MTase"/>
    <property type="match status" value="1"/>
</dbReference>
<keyword evidence="5" id="KW-0698">rRNA processing</keyword>
<comment type="similarity">
    <text evidence="4 5">Belongs to the RNA methyltransferase RlmH family.</text>
</comment>
<reference evidence="6 7" key="1">
    <citation type="submission" date="2019-03" db="EMBL/GenBank/DDBJ databases">
        <title>Genomic Encyclopedia of Type Strains, Phase IV (KMG-IV): sequencing the most valuable type-strain genomes for metagenomic binning, comparative biology and taxonomic classification.</title>
        <authorList>
            <person name="Goeker M."/>
        </authorList>
    </citation>
    <scope>NUCLEOTIDE SEQUENCE [LARGE SCALE GENOMIC DNA]</scope>
    <source>
        <strain evidence="6 7">DSM 22958</strain>
    </source>
</reference>
<dbReference type="PIRSF" id="PIRSF004505">
    <property type="entry name" value="MT_bac"/>
    <property type="match status" value="1"/>
</dbReference>
<proteinExistence type="inferred from homology"/>
<protein>
    <recommendedName>
        <fullName evidence="5">Ribosomal RNA large subunit methyltransferase H</fullName>
        <ecNumber evidence="5">2.1.1.177</ecNumber>
    </recommendedName>
    <alternativeName>
        <fullName evidence="5">23S rRNA (pseudouridine1915-N3)-methyltransferase</fullName>
    </alternativeName>
    <alternativeName>
        <fullName evidence="5">23S rRNA m3Psi1915 methyltransferase</fullName>
    </alternativeName>
    <alternativeName>
        <fullName evidence="5">rRNA (pseudouridine-N3-)-methyltransferase RlmH</fullName>
    </alternativeName>
</protein>
<evidence type="ECO:0000256" key="2">
    <source>
        <dbReference type="ARBA" id="ARBA00022679"/>
    </source>
</evidence>
<comment type="subcellular location">
    <subcellularLocation>
        <location evidence="5">Cytoplasm</location>
    </subcellularLocation>
</comment>
<keyword evidence="7" id="KW-1185">Reference proteome</keyword>
<feature type="binding site" evidence="5">
    <location>
        <begin position="126"/>
        <end position="131"/>
    </location>
    <ligand>
        <name>S-adenosyl-L-methionine</name>
        <dbReference type="ChEBI" id="CHEBI:59789"/>
    </ligand>
</feature>
<accession>A0A4R2GMP4</accession>
<feature type="binding site" evidence="5">
    <location>
        <position position="107"/>
    </location>
    <ligand>
        <name>S-adenosyl-L-methionine</name>
        <dbReference type="ChEBI" id="CHEBI:59789"/>
    </ligand>
</feature>
<dbReference type="InterPro" id="IPR029026">
    <property type="entry name" value="tRNA_m1G_MTases_N"/>
</dbReference>
<dbReference type="EC" id="2.1.1.177" evidence="5"/>
<organism evidence="6 7">
    <name type="scientific">Camelimonas lactis</name>
    <dbReference type="NCBI Taxonomy" id="659006"/>
    <lineage>
        <taxon>Bacteria</taxon>
        <taxon>Pseudomonadati</taxon>
        <taxon>Pseudomonadota</taxon>
        <taxon>Alphaproteobacteria</taxon>
        <taxon>Hyphomicrobiales</taxon>
        <taxon>Chelatococcaceae</taxon>
        <taxon>Camelimonas</taxon>
    </lineage>
</organism>
<keyword evidence="3 5" id="KW-0949">S-adenosyl-L-methionine</keyword>
<keyword evidence="2 5" id="KW-0808">Transferase</keyword>
<dbReference type="InterPro" id="IPR003742">
    <property type="entry name" value="RlmH-like"/>
</dbReference>
<dbReference type="NCBIfam" id="NF000989">
    <property type="entry name" value="PRK00103.2-3"/>
    <property type="match status" value="1"/>
</dbReference>
<dbReference type="GO" id="GO:0005737">
    <property type="term" value="C:cytoplasm"/>
    <property type="evidence" value="ECO:0007669"/>
    <property type="project" value="UniProtKB-SubCell"/>
</dbReference>
<dbReference type="PANTHER" id="PTHR33603:SF1">
    <property type="entry name" value="RIBOSOMAL RNA LARGE SUBUNIT METHYLTRANSFERASE H"/>
    <property type="match status" value="1"/>
</dbReference>
<comment type="function">
    <text evidence="5">Specifically methylates the pseudouridine at position 1915 (m3Psi1915) in 23S rRNA.</text>
</comment>
<sequence length="159" mass="17194">MKISLICIGRMKAGPERELADRYHQRAVAQGRPLGVSAVHVTELPESRAADAGRRKAEEAQAILGKAQGGVLIVFDERGPALDSETVAGRFATLRDGGAEHVCFVIGGADGLDPSVRDQARLVLSFGAMTLPHQLVRVLALEQVYRMMTIIDGHPYHRS</sequence>
<dbReference type="EMBL" id="SLWL01000015">
    <property type="protein sequence ID" value="TCO10170.1"/>
    <property type="molecule type" value="Genomic_DNA"/>
</dbReference>
<dbReference type="GO" id="GO:0070038">
    <property type="term" value="F:rRNA (pseudouridine-N3-)-methyltransferase activity"/>
    <property type="evidence" value="ECO:0007669"/>
    <property type="project" value="UniProtKB-UniRule"/>
</dbReference>
<name>A0A4R2GMP4_9HYPH</name>
<dbReference type="OrthoDB" id="9806643at2"/>
<comment type="caution">
    <text evidence="5">Lacks conserved residue(s) required for the propagation of feature annotation.</text>
</comment>
<dbReference type="AlphaFoldDB" id="A0A4R2GMP4"/>
<dbReference type="InterPro" id="IPR029028">
    <property type="entry name" value="Alpha/beta_knot_MTases"/>
</dbReference>
<evidence type="ECO:0000313" key="6">
    <source>
        <dbReference type="EMBL" id="TCO10170.1"/>
    </source>
</evidence>
<dbReference type="SUPFAM" id="SSF75217">
    <property type="entry name" value="alpha/beta knot"/>
    <property type="match status" value="1"/>
</dbReference>
<comment type="catalytic activity">
    <reaction evidence="5">
        <text>pseudouridine(1915) in 23S rRNA + S-adenosyl-L-methionine = N(3)-methylpseudouridine(1915) in 23S rRNA + S-adenosyl-L-homocysteine + H(+)</text>
        <dbReference type="Rhea" id="RHEA:42752"/>
        <dbReference type="Rhea" id="RHEA-COMP:10221"/>
        <dbReference type="Rhea" id="RHEA-COMP:10222"/>
        <dbReference type="ChEBI" id="CHEBI:15378"/>
        <dbReference type="ChEBI" id="CHEBI:57856"/>
        <dbReference type="ChEBI" id="CHEBI:59789"/>
        <dbReference type="ChEBI" id="CHEBI:65314"/>
        <dbReference type="ChEBI" id="CHEBI:74486"/>
        <dbReference type="EC" id="2.1.1.177"/>
    </reaction>
</comment>
<evidence type="ECO:0000256" key="1">
    <source>
        <dbReference type="ARBA" id="ARBA00022603"/>
    </source>
</evidence>
<evidence type="ECO:0000256" key="3">
    <source>
        <dbReference type="ARBA" id="ARBA00022691"/>
    </source>
</evidence>
<evidence type="ECO:0000313" key="7">
    <source>
        <dbReference type="Proteomes" id="UP000294881"/>
    </source>
</evidence>
<dbReference type="HAMAP" id="MF_00658">
    <property type="entry name" value="23SrRNA_methyltr_H"/>
    <property type="match status" value="1"/>
</dbReference>
<keyword evidence="5" id="KW-0963">Cytoplasm</keyword>
<dbReference type="PANTHER" id="PTHR33603">
    <property type="entry name" value="METHYLTRANSFERASE"/>
    <property type="match status" value="1"/>
</dbReference>
<dbReference type="RefSeq" id="WP_132009848.1">
    <property type="nucleotide sequence ID" value="NZ_JBHUNN010000002.1"/>
</dbReference>
<dbReference type="CDD" id="cd18081">
    <property type="entry name" value="RlmH-like"/>
    <property type="match status" value="1"/>
</dbReference>
<keyword evidence="1 5" id="KW-0489">Methyltransferase</keyword>
<evidence type="ECO:0000256" key="5">
    <source>
        <dbReference type="HAMAP-Rule" id="MF_00658"/>
    </source>
</evidence>
<gene>
    <name evidence="5" type="primary">rlmH</name>
    <name evidence="6" type="ORF">EV666_11543</name>
</gene>
<comment type="subunit">
    <text evidence="5">Homodimer.</text>
</comment>
<dbReference type="Gene3D" id="3.40.1280.10">
    <property type="match status" value="1"/>
</dbReference>
<evidence type="ECO:0000256" key="4">
    <source>
        <dbReference type="ARBA" id="ARBA00038303"/>
    </source>
</evidence>
<dbReference type="Proteomes" id="UP000294881">
    <property type="component" value="Unassembled WGS sequence"/>
</dbReference>